<dbReference type="EMBL" id="QNUL01000008">
    <property type="protein sequence ID" value="REA61285.1"/>
    <property type="molecule type" value="Genomic_DNA"/>
</dbReference>
<dbReference type="OrthoDB" id="596910at2"/>
<proteinExistence type="predicted"/>
<evidence type="ECO:0000313" key="3">
    <source>
        <dbReference type="Proteomes" id="UP000256373"/>
    </source>
</evidence>
<keyword evidence="3" id="KW-1185">Reference proteome</keyword>
<dbReference type="Gene3D" id="3.40.50.720">
    <property type="entry name" value="NAD(P)-binding Rossmann-like Domain"/>
    <property type="match status" value="1"/>
</dbReference>
<accession>A0A3D8YC90</accession>
<evidence type="ECO:0000259" key="1">
    <source>
        <dbReference type="Pfam" id="PF01370"/>
    </source>
</evidence>
<comment type="caution">
    <text evidence="2">The sequence shown here is derived from an EMBL/GenBank/DDBJ whole genome shotgun (WGS) entry which is preliminary data.</text>
</comment>
<dbReference type="GO" id="GO:0004029">
    <property type="term" value="F:aldehyde dehydrogenase (NAD+) activity"/>
    <property type="evidence" value="ECO:0007669"/>
    <property type="project" value="TreeGrafter"/>
</dbReference>
<dbReference type="AlphaFoldDB" id="A0A3D8YC90"/>
<dbReference type="GO" id="GO:0005737">
    <property type="term" value="C:cytoplasm"/>
    <property type="evidence" value="ECO:0007669"/>
    <property type="project" value="TreeGrafter"/>
</dbReference>
<dbReference type="InterPro" id="IPR001509">
    <property type="entry name" value="Epimerase_deHydtase"/>
</dbReference>
<dbReference type="Proteomes" id="UP000256373">
    <property type="component" value="Unassembled WGS sequence"/>
</dbReference>
<feature type="domain" description="NAD-dependent epimerase/dehydratase" evidence="1">
    <location>
        <begin position="3"/>
        <end position="198"/>
    </location>
</feature>
<dbReference type="InterPro" id="IPR051783">
    <property type="entry name" value="NAD(P)-dependent_oxidoreduct"/>
</dbReference>
<dbReference type="InterPro" id="IPR036291">
    <property type="entry name" value="NAD(P)-bd_dom_sf"/>
</dbReference>
<gene>
    <name evidence="2" type="ORF">DSL64_12620</name>
</gene>
<evidence type="ECO:0000313" key="2">
    <source>
        <dbReference type="EMBL" id="REA61285.1"/>
    </source>
</evidence>
<dbReference type="PANTHER" id="PTHR48079">
    <property type="entry name" value="PROTEIN YEEZ"/>
    <property type="match status" value="1"/>
</dbReference>
<protein>
    <submittedName>
        <fullName evidence="2">Epimerase</fullName>
    </submittedName>
</protein>
<dbReference type="PANTHER" id="PTHR48079:SF6">
    <property type="entry name" value="NAD(P)-BINDING DOMAIN-CONTAINING PROTEIN-RELATED"/>
    <property type="match status" value="1"/>
</dbReference>
<reference evidence="2 3" key="1">
    <citation type="submission" date="2018-07" db="EMBL/GenBank/DDBJ databases">
        <title>Dyadobacter roseus sp. nov., isolated from rose rhizosphere soil.</title>
        <authorList>
            <person name="Chen L."/>
        </authorList>
    </citation>
    <scope>NUCLEOTIDE SEQUENCE [LARGE SCALE GENOMIC DNA]</scope>
    <source>
        <strain evidence="2 3">RS19</strain>
    </source>
</reference>
<dbReference type="Pfam" id="PF01370">
    <property type="entry name" value="Epimerase"/>
    <property type="match status" value="1"/>
</dbReference>
<dbReference type="SUPFAM" id="SSF51735">
    <property type="entry name" value="NAD(P)-binding Rossmann-fold domains"/>
    <property type="match status" value="1"/>
</dbReference>
<sequence length="332" mass="36537">MKILITGATGLVGSTVARELIAGNNTVYALVRENSDRSLLADVADSVQWIEGDILDVSSLDLALAGIDYVVHTAAVVSFVPRDRKTMYKVNVEGTANVVNACLKHGIGKLCHVSSIAAIGRPDSKKVSQGQELVLDETQRWEDSPENSEYAKSKYLAELEVWRGIAEGLNAVIVNPTIILGEGDWEKSSTQLFRYVFREKPFYTEGVANCVDVRDVSEVIVKLLFSSISGERFLLNGASISYRDLFNLMADSMKKKRPSFRVGPGLAGVIWRVEAVRTLLLGTKPLITRETAQSAARRIRYNNEKIKNALGFSFQPIEKTVARVSESLLGKI</sequence>
<organism evidence="2 3">
    <name type="scientific">Dyadobacter luteus</name>
    <dbReference type="NCBI Taxonomy" id="2259619"/>
    <lineage>
        <taxon>Bacteria</taxon>
        <taxon>Pseudomonadati</taxon>
        <taxon>Bacteroidota</taxon>
        <taxon>Cytophagia</taxon>
        <taxon>Cytophagales</taxon>
        <taxon>Spirosomataceae</taxon>
        <taxon>Dyadobacter</taxon>
    </lineage>
</organism>
<name>A0A3D8YC90_9BACT</name>
<dbReference type="RefSeq" id="WP_115831258.1">
    <property type="nucleotide sequence ID" value="NZ_QNUL01000008.1"/>
</dbReference>